<feature type="transmembrane region" description="Helical" evidence="8">
    <location>
        <begin position="129"/>
        <end position="153"/>
    </location>
</feature>
<dbReference type="WBParaSite" id="L893_g22700.t2">
    <property type="protein sequence ID" value="L893_g22700.t2"/>
    <property type="gene ID" value="L893_g22700"/>
</dbReference>
<dbReference type="GO" id="GO:0005789">
    <property type="term" value="C:endoplasmic reticulum membrane"/>
    <property type="evidence" value="ECO:0007669"/>
    <property type="project" value="UniProtKB-SubCell"/>
</dbReference>
<dbReference type="GO" id="GO:0006506">
    <property type="term" value="P:GPI anchor biosynthetic process"/>
    <property type="evidence" value="ECO:0007669"/>
    <property type="project" value="UniProtKB-UniPathway"/>
</dbReference>
<evidence type="ECO:0000313" key="10">
    <source>
        <dbReference type="WBParaSite" id="L893_g22700.t2"/>
    </source>
</evidence>
<reference evidence="10" key="1">
    <citation type="submission" date="2016-11" db="UniProtKB">
        <authorList>
            <consortium name="WormBaseParasite"/>
        </authorList>
    </citation>
    <scope>IDENTIFICATION</scope>
</reference>
<keyword evidence="7 8" id="KW-0472">Membrane</keyword>
<dbReference type="UniPathway" id="UPA00196"/>
<proteinExistence type="predicted"/>
<comment type="subcellular location">
    <subcellularLocation>
        <location evidence="1">Endoplasmic reticulum membrane</location>
        <topology evidence="1">Multi-pass membrane protein</topology>
    </subcellularLocation>
</comment>
<dbReference type="InterPro" id="IPR009580">
    <property type="entry name" value="GPI_biosynthesis_protein_Pig-F"/>
</dbReference>
<comment type="pathway">
    <text evidence="2">Glycolipid biosynthesis; glycosylphosphatidylinositol-anchor biosynthesis.</text>
</comment>
<evidence type="ECO:0000256" key="2">
    <source>
        <dbReference type="ARBA" id="ARBA00004687"/>
    </source>
</evidence>
<keyword evidence="6 8" id="KW-1133">Transmembrane helix</keyword>
<evidence type="ECO:0000256" key="1">
    <source>
        <dbReference type="ARBA" id="ARBA00004477"/>
    </source>
</evidence>
<accession>A0A1I7Z490</accession>
<sequence length="187" mass="20474">MSTAARAVGTAVVAFPVFYACAVLFGAPVFSHFIETATFAAVLSAFTVTPLVFASDGDYNALYSIVLLDETVVLNKTKLILCRHFIETATFAAVLSVFTVTPLVFASDGDFNALYSIVLLDETVVLNKAKLILCRFAFGALLGAWTSCVVIPLDWDRWWQRTIPGTKVQSKNHPVQSNTERLRSVCR</sequence>
<evidence type="ECO:0000256" key="3">
    <source>
        <dbReference type="ARBA" id="ARBA00022502"/>
    </source>
</evidence>
<dbReference type="Proteomes" id="UP000095287">
    <property type="component" value="Unplaced"/>
</dbReference>
<dbReference type="AlphaFoldDB" id="A0A1I7Z490"/>
<feature type="transmembrane region" description="Helical" evidence="8">
    <location>
        <begin position="7"/>
        <end position="27"/>
    </location>
</feature>
<evidence type="ECO:0000256" key="6">
    <source>
        <dbReference type="ARBA" id="ARBA00022989"/>
    </source>
</evidence>
<feature type="transmembrane region" description="Helical" evidence="8">
    <location>
        <begin position="33"/>
        <end position="54"/>
    </location>
</feature>
<keyword evidence="9" id="KW-1185">Reference proteome</keyword>
<keyword evidence="4 8" id="KW-0812">Transmembrane</keyword>
<organism evidence="9 10">
    <name type="scientific">Steinernema glaseri</name>
    <dbReference type="NCBI Taxonomy" id="37863"/>
    <lineage>
        <taxon>Eukaryota</taxon>
        <taxon>Metazoa</taxon>
        <taxon>Ecdysozoa</taxon>
        <taxon>Nematoda</taxon>
        <taxon>Chromadorea</taxon>
        <taxon>Rhabditida</taxon>
        <taxon>Tylenchina</taxon>
        <taxon>Panagrolaimomorpha</taxon>
        <taxon>Strongyloidoidea</taxon>
        <taxon>Steinernematidae</taxon>
        <taxon>Steinernema</taxon>
    </lineage>
</organism>
<name>A0A1I7Z490_9BILA</name>
<evidence type="ECO:0000256" key="4">
    <source>
        <dbReference type="ARBA" id="ARBA00022692"/>
    </source>
</evidence>
<protein>
    <submittedName>
        <fullName evidence="10">Na_H_Exchanger domain-containing protein</fullName>
    </submittedName>
</protein>
<evidence type="ECO:0000256" key="7">
    <source>
        <dbReference type="ARBA" id="ARBA00023136"/>
    </source>
</evidence>
<feature type="transmembrane region" description="Helical" evidence="8">
    <location>
        <begin position="85"/>
        <end position="105"/>
    </location>
</feature>
<evidence type="ECO:0000313" key="9">
    <source>
        <dbReference type="Proteomes" id="UP000095287"/>
    </source>
</evidence>
<keyword evidence="5" id="KW-0256">Endoplasmic reticulum</keyword>
<keyword evidence="3" id="KW-0337">GPI-anchor biosynthesis</keyword>
<evidence type="ECO:0000256" key="5">
    <source>
        <dbReference type="ARBA" id="ARBA00022824"/>
    </source>
</evidence>
<dbReference type="Pfam" id="PF06699">
    <property type="entry name" value="PIG-F"/>
    <property type="match status" value="2"/>
</dbReference>
<dbReference type="PROSITE" id="PS51257">
    <property type="entry name" value="PROKAR_LIPOPROTEIN"/>
    <property type="match status" value="1"/>
</dbReference>
<evidence type="ECO:0000256" key="8">
    <source>
        <dbReference type="SAM" id="Phobius"/>
    </source>
</evidence>